<accession>A0ABY7CJZ9</accession>
<gene>
    <name evidence="2" type="ORF">PtA15_5A375</name>
</gene>
<feature type="region of interest" description="Disordered" evidence="1">
    <location>
        <begin position="1"/>
        <end position="30"/>
    </location>
</feature>
<name>A0ABY7CJZ9_9BASI</name>
<reference evidence="2" key="1">
    <citation type="submission" date="2022-10" db="EMBL/GenBank/DDBJ databases">
        <title>Puccinia triticina Genome sequencing and assembly.</title>
        <authorList>
            <person name="Li C."/>
        </authorList>
    </citation>
    <scope>NUCLEOTIDE SEQUENCE</scope>
    <source>
        <strain evidence="2">Pt15</strain>
    </source>
</reference>
<proteinExistence type="predicted"/>
<evidence type="ECO:0000313" key="3">
    <source>
        <dbReference type="Proteomes" id="UP001164743"/>
    </source>
</evidence>
<dbReference type="RefSeq" id="XP_053020357.1">
    <property type="nucleotide sequence ID" value="XM_053169129.1"/>
</dbReference>
<feature type="compositionally biased region" description="Polar residues" evidence="1">
    <location>
        <begin position="108"/>
        <end position="117"/>
    </location>
</feature>
<dbReference type="EMBL" id="CP110425">
    <property type="protein sequence ID" value="WAQ84802.1"/>
    <property type="molecule type" value="Genomic_DNA"/>
</dbReference>
<keyword evidence="3" id="KW-1185">Reference proteome</keyword>
<evidence type="ECO:0000313" key="2">
    <source>
        <dbReference type="EMBL" id="WAQ84802.1"/>
    </source>
</evidence>
<feature type="region of interest" description="Disordered" evidence="1">
    <location>
        <begin position="86"/>
        <end position="117"/>
    </location>
</feature>
<sequence>MGPPPSPYPPQGSPGMPYSPPSASTAPSQSSHLSFMGFVGVRPDNLELIGNALQLVESSFTLSSELIQRAQPLIQKNAPLRSCYWPSTVPPPPPQQPSAIPVAEPTAAHSTPDPSQGYSTDFKAHLQNTVHKVLLRVDLQSYGSWASRRLKVLDTLFNRVTMSTHPVTQTNDETA</sequence>
<dbReference type="GeneID" id="77810024"/>
<dbReference type="Proteomes" id="UP001164743">
    <property type="component" value="Chromosome 5A"/>
</dbReference>
<organism evidence="2 3">
    <name type="scientific">Puccinia triticina</name>
    <dbReference type="NCBI Taxonomy" id="208348"/>
    <lineage>
        <taxon>Eukaryota</taxon>
        <taxon>Fungi</taxon>
        <taxon>Dikarya</taxon>
        <taxon>Basidiomycota</taxon>
        <taxon>Pucciniomycotina</taxon>
        <taxon>Pucciniomycetes</taxon>
        <taxon>Pucciniales</taxon>
        <taxon>Pucciniaceae</taxon>
        <taxon>Puccinia</taxon>
    </lineage>
</organism>
<evidence type="ECO:0000256" key="1">
    <source>
        <dbReference type="SAM" id="MobiDB-lite"/>
    </source>
</evidence>
<feature type="compositionally biased region" description="Pro residues" evidence="1">
    <location>
        <begin position="1"/>
        <end position="20"/>
    </location>
</feature>
<protein>
    <submittedName>
        <fullName evidence="2">Uncharacterized protein</fullName>
    </submittedName>
</protein>
<feature type="compositionally biased region" description="Low complexity" evidence="1">
    <location>
        <begin position="21"/>
        <end position="30"/>
    </location>
</feature>